<dbReference type="InterPro" id="IPR013325">
    <property type="entry name" value="RNA_pol_sigma_r2"/>
</dbReference>
<name>A0A229SZS5_9PSEU</name>
<keyword evidence="3" id="KW-0238">DNA-binding</keyword>
<keyword evidence="1" id="KW-0805">Transcription regulation</keyword>
<keyword evidence="4" id="KW-0804">Transcription</keyword>
<dbReference type="EMBL" id="NMUL01000030">
    <property type="protein sequence ID" value="OXM63989.1"/>
    <property type="molecule type" value="Genomic_DNA"/>
</dbReference>
<evidence type="ECO:0000256" key="1">
    <source>
        <dbReference type="ARBA" id="ARBA00023015"/>
    </source>
</evidence>
<evidence type="ECO:0000256" key="2">
    <source>
        <dbReference type="ARBA" id="ARBA00023082"/>
    </source>
</evidence>
<dbReference type="PANTHER" id="PTHR43133">
    <property type="entry name" value="RNA POLYMERASE ECF-TYPE SIGMA FACTO"/>
    <property type="match status" value="1"/>
</dbReference>
<protein>
    <recommendedName>
        <fullName evidence="5">RNA polymerase sigma-70 region 2 domain-containing protein</fullName>
    </recommendedName>
</protein>
<dbReference type="Pfam" id="PF04542">
    <property type="entry name" value="Sigma70_r2"/>
    <property type="match status" value="1"/>
</dbReference>
<keyword evidence="7" id="KW-1185">Reference proteome</keyword>
<evidence type="ECO:0000313" key="6">
    <source>
        <dbReference type="EMBL" id="OXM63989.1"/>
    </source>
</evidence>
<dbReference type="InterPro" id="IPR039425">
    <property type="entry name" value="RNA_pol_sigma-70-like"/>
</dbReference>
<reference evidence="7" key="1">
    <citation type="submission" date="2017-07" db="EMBL/GenBank/DDBJ databases">
        <title>Comparative genome mining reveals phylogenetic distribution patterns of secondary metabolites in Amycolatopsis.</title>
        <authorList>
            <person name="Adamek M."/>
            <person name="Alanjary M."/>
            <person name="Sales-Ortells H."/>
            <person name="Goodfellow M."/>
            <person name="Bull A.T."/>
            <person name="Kalinowski J."/>
            <person name="Ziemert N."/>
        </authorList>
    </citation>
    <scope>NUCLEOTIDE SEQUENCE [LARGE SCALE GENOMIC DNA]</scope>
    <source>
        <strain evidence="7">H5</strain>
    </source>
</reference>
<comment type="caution">
    <text evidence="6">The sequence shown here is derived from an EMBL/GenBank/DDBJ whole genome shotgun (WGS) entry which is preliminary data.</text>
</comment>
<dbReference type="SUPFAM" id="SSF88946">
    <property type="entry name" value="Sigma2 domain of RNA polymerase sigma factors"/>
    <property type="match status" value="1"/>
</dbReference>
<feature type="domain" description="RNA polymerase sigma-70 region 2" evidence="5">
    <location>
        <begin position="58"/>
        <end position="125"/>
    </location>
</feature>
<dbReference type="GO" id="GO:0003677">
    <property type="term" value="F:DNA binding"/>
    <property type="evidence" value="ECO:0007669"/>
    <property type="project" value="UniProtKB-KW"/>
</dbReference>
<dbReference type="GO" id="GO:0016987">
    <property type="term" value="F:sigma factor activity"/>
    <property type="evidence" value="ECO:0007669"/>
    <property type="project" value="UniProtKB-KW"/>
</dbReference>
<evidence type="ECO:0000256" key="4">
    <source>
        <dbReference type="ARBA" id="ARBA00023163"/>
    </source>
</evidence>
<keyword evidence="2" id="KW-0731">Sigma factor</keyword>
<proteinExistence type="predicted"/>
<accession>A0A229SZS5</accession>
<dbReference type="InterPro" id="IPR007627">
    <property type="entry name" value="RNA_pol_sigma70_r2"/>
</dbReference>
<dbReference type="Proteomes" id="UP000215199">
    <property type="component" value="Unassembled WGS sequence"/>
</dbReference>
<gene>
    <name evidence="6" type="ORF">CF165_26900</name>
</gene>
<dbReference type="PANTHER" id="PTHR43133:SF8">
    <property type="entry name" value="RNA POLYMERASE SIGMA FACTOR HI_1459-RELATED"/>
    <property type="match status" value="1"/>
</dbReference>
<dbReference type="GO" id="GO:0006352">
    <property type="term" value="P:DNA-templated transcription initiation"/>
    <property type="evidence" value="ECO:0007669"/>
    <property type="project" value="InterPro"/>
</dbReference>
<organism evidence="6 7">
    <name type="scientific">Amycolatopsis vastitatis</name>
    <dbReference type="NCBI Taxonomy" id="1905142"/>
    <lineage>
        <taxon>Bacteria</taxon>
        <taxon>Bacillati</taxon>
        <taxon>Actinomycetota</taxon>
        <taxon>Actinomycetes</taxon>
        <taxon>Pseudonocardiales</taxon>
        <taxon>Pseudonocardiaceae</taxon>
        <taxon>Amycolatopsis</taxon>
    </lineage>
</organism>
<dbReference type="AlphaFoldDB" id="A0A229SZS5"/>
<sequence length="159" mass="17422">MCIAGGLQAGPLRKADTDSGRKGGRILTDGDTMSNNDDLVARLVHDAVRGNPSSWQEIVRRYTPLVRSACRRYGMAAADTDDVAGVVWLRLVTHLADLRTPAALPGWLSVITQRECHALLRHRTRQTCHAEWDVAGRTRGMIRSGESLSTARKSFASGR</sequence>
<evidence type="ECO:0000313" key="7">
    <source>
        <dbReference type="Proteomes" id="UP000215199"/>
    </source>
</evidence>
<evidence type="ECO:0000256" key="3">
    <source>
        <dbReference type="ARBA" id="ARBA00023125"/>
    </source>
</evidence>
<dbReference type="Gene3D" id="1.10.1740.10">
    <property type="match status" value="1"/>
</dbReference>
<evidence type="ECO:0000259" key="5">
    <source>
        <dbReference type="Pfam" id="PF04542"/>
    </source>
</evidence>